<keyword evidence="2" id="KW-1185">Reference proteome</keyword>
<reference evidence="1" key="1">
    <citation type="submission" date="2021-06" db="EMBL/GenBank/DDBJ databases">
        <title>Parelaphostrongylus tenuis whole genome reference sequence.</title>
        <authorList>
            <person name="Garwood T.J."/>
            <person name="Larsen P.A."/>
            <person name="Fountain-Jones N.M."/>
            <person name="Garbe J.R."/>
            <person name="Macchietto M.G."/>
            <person name="Kania S.A."/>
            <person name="Gerhold R.W."/>
            <person name="Richards J.E."/>
            <person name="Wolf T.M."/>
        </authorList>
    </citation>
    <scope>NUCLEOTIDE SEQUENCE</scope>
    <source>
        <strain evidence="1">MNPRO001-30</strain>
        <tissue evidence="1">Meninges</tissue>
    </source>
</reference>
<organism evidence="1 2">
    <name type="scientific">Parelaphostrongylus tenuis</name>
    <name type="common">Meningeal worm</name>
    <dbReference type="NCBI Taxonomy" id="148309"/>
    <lineage>
        <taxon>Eukaryota</taxon>
        <taxon>Metazoa</taxon>
        <taxon>Ecdysozoa</taxon>
        <taxon>Nematoda</taxon>
        <taxon>Chromadorea</taxon>
        <taxon>Rhabditida</taxon>
        <taxon>Rhabditina</taxon>
        <taxon>Rhabditomorpha</taxon>
        <taxon>Strongyloidea</taxon>
        <taxon>Metastrongylidae</taxon>
        <taxon>Parelaphostrongylus</taxon>
    </lineage>
</organism>
<gene>
    <name evidence="1" type="ORF">KIN20_018878</name>
</gene>
<evidence type="ECO:0000313" key="1">
    <source>
        <dbReference type="EMBL" id="KAJ1360017.1"/>
    </source>
</evidence>
<accession>A0AAD5MK76</accession>
<comment type="caution">
    <text evidence="1">The sequence shown here is derived from an EMBL/GenBank/DDBJ whole genome shotgun (WGS) entry which is preliminary data.</text>
</comment>
<name>A0AAD5MK76_PARTN</name>
<proteinExistence type="predicted"/>
<sequence>MGALVGGFAVHHYTRDHLICTKLLSMGPLRYMKKFHSISARSLLSIAKLLIVDSVRKSMGDLKTFRLRELAQQKKCVVNLYIFSEDVSHISLGGAPITPESWRLPASESASALYNGYSWILTILFEWPPVYRLALLRKKMTF</sequence>
<dbReference type="AlphaFoldDB" id="A0AAD5MK76"/>
<dbReference type="EMBL" id="JAHQIW010003759">
    <property type="protein sequence ID" value="KAJ1360017.1"/>
    <property type="molecule type" value="Genomic_DNA"/>
</dbReference>
<protein>
    <submittedName>
        <fullName evidence="1">Uncharacterized protein</fullName>
    </submittedName>
</protein>
<dbReference type="Proteomes" id="UP001196413">
    <property type="component" value="Unassembled WGS sequence"/>
</dbReference>
<evidence type="ECO:0000313" key="2">
    <source>
        <dbReference type="Proteomes" id="UP001196413"/>
    </source>
</evidence>